<gene>
    <name evidence="5" type="ORF">B0I36DRAFT_360069</name>
</gene>
<dbReference type="GO" id="GO:0005737">
    <property type="term" value="C:cytoplasm"/>
    <property type="evidence" value="ECO:0007669"/>
    <property type="project" value="TreeGrafter"/>
</dbReference>
<dbReference type="OrthoDB" id="9992747at2759"/>
<sequence>MAASQSVAITYVPADCGSIIPGKSKAPQAFRDAGIVTRLADRGVSTVTEHEALSAPATHSVAKMGPRGVRNEELNIEVCKQVHSTISDNLRGAPHEAGGPLPFQLILGGECCMSPAIMSAFWQHQQDGKRVGLMYIDADLDLASPTDPGSTGVFAGMNCANLLGFPGTLESMKQFSRAHGGGFNPVCDSSNLVFFGTNMTAGACPGNKTEHFAHLFDNNFKVVSAASVERDPAGRAEEALRFLQDQVDVILVHLDVDSIDPVSFPLANVPNYTGVQFESMMQALSVFMASSKVAALTIAEVNPDHDPSGSMVRTWTDRVTAMLAARGHTS</sequence>
<comment type="caution">
    <text evidence="5">The sequence shown here is derived from an EMBL/GenBank/DDBJ whole genome shotgun (WGS) entry which is preliminary data.</text>
</comment>
<reference evidence="5" key="1">
    <citation type="journal article" date="2021" name="Nat. Commun.">
        <title>Genetic determinants of endophytism in the Arabidopsis root mycobiome.</title>
        <authorList>
            <person name="Mesny F."/>
            <person name="Miyauchi S."/>
            <person name="Thiergart T."/>
            <person name="Pickel B."/>
            <person name="Atanasova L."/>
            <person name="Karlsson M."/>
            <person name="Huettel B."/>
            <person name="Barry K.W."/>
            <person name="Haridas S."/>
            <person name="Chen C."/>
            <person name="Bauer D."/>
            <person name="Andreopoulos W."/>
            <person name="Pangilinan J."/>
            <person name="LaButti K."/>
            <person name="Riley R."/>
            <person name="Lipzen A."/>
            <person name="Clum A."/>
            <person name="Drula E."/>
            <person name="Henrissat B."/>
            <person name="Kohler A."/>
            <person name="Grigoriev I.V."/>
            <person name="Martin F.M."/>
            <person name="Hacquard S."/>
        </authorList>
    </citation>
    <scope>NUCLEOTIDE SEQUENCE</scope>
    <source>
        <strain evidence="5">MPI-CAGE-CH-0230</strain>
    </source>
</reference>
<dbReference type="PROSITE" id="PS51409">
    <property type="entry name" value="ARGINASE_2"/>
    <property type="match status" value="1"/>
</dbReference>
<comment type="similarity">
    <text evidence="4">Belongs to the arginase family.</text>
</comment>
<dbReference type="InterPro" id="IPR023696">
    <property type="entry name" value="Ureohydrolase_dom_sf"/>
</dbReference>
<dbReference type="GO" id="GO:0030145">
    <property type="term" value="F:manganese ion binding"/>
    <property type="evidence" value="ECO:0007669"/>
    <property type="project" value="TreeGrafter"/>
</dbReference>
<name>A0A9P8YAU5_9PEZI</name>
<evidence type="ECO:0000256" key="4">
    <source>
        <dbReference type="PROSITE-ProRule" id="PRU00742"/>
    </source>
</evidence>
<dbReference type="PIRSF" id="PIRSF036979">
    <property type="entry name" value="Arginase"/>
    <property type="match status" value="1"/>
</dbReference>
<keyword evidence="3" id="KW-0464">Manganese</keyword>
<organism evidence="5 6">
    <name type="scientific">Microdochium trichocladiopsis</name>
    <dbReference type="NCBI Taxonomy" id="1682393"/>
    <lineage>
        <taxon>Eukaryota</taxon>
        <taxon>Fungi</taxon>
        <taxon>Dikarya</taxon>
        <taxon>Ascomycota</taxon>
        <taxon>Pezizomycotina</taxon>
        <taxon>Sordariomycetes</taxon>
        <taxon>Xylariomycetidae</taxon>
        <taxon>Xylariales</taxon>
        <taxon>Microdochiaceae</taxon>
        <taxon>Microdochium</taxon>
    </lineage>
</organism>
<dbReference type="EMBL" id="JAGTJQ010000003">
    <property type="protein sequence ID" value="KAH7034555.1"/>
    <property type="molecule type" value="Genomic_DNA"/>
</dbReference>
<protein>
    <recommendedName>
        <fullName evidence="7">Arginase/deacetylase</fullName>
    </recommendedName>
</protein>
<evidence type="ECO:0000256" key="2">
    <source>
        <dbReference type="ARBA" id="ARBA00022801"/>
    </source>
</evidence>
<dbReference type="GO" id="GO:0004053">
    <property type="term" value="F:arginase activity"/>
    <property type="evidence" value="ECO:0007669"/>
    <property type="project" value="TreeGrafter"/>
</dbReference>
<evidence type="ECO:0000313" key="5">
    <source>
        <dbReference type="EMBL" id="KAH7034555.1"/>
    </source>
</evidence>
<evidence type="ECO:0000256" key="3">
    <source>
        <dbReference type="ARBA" id="ARBA00023211"/>
    </source>
</evidence>
<accession>A0A9P8YAU5</accession>
<dbReference type="PANTHER" id="PTHR43782">
    <property type="entry name" value="ARGINASE"/>
    <property type="match status" value="1"/>
</dbReference>
<dbReference type="RefSeq" id="XP_046014648.1">
    <property type="nucleotide sequence ID" value="XM_046158236.1"/>
</dbReference>
<evidence type="ECO:0008006" key="7">
    <source>
        <dbReference type="Google" id="ProtNLM"/>
    </source>
</evidence>
<dbReference type="GeneID" id="70187782"/>
<proteinExistence type="inferred from homology"/>
<dbReference type="SUPFAM" id="SSF52768">
    <property type="entry name" value="Arginase/deacetylase"/>
    <property type="match status" value="1"/>
</dbReference>
<dbReference type="Gene3D" id="3.40.800.10">
    <property type="entry name" value="Ureohydrolase domain"/>
    <property type="match status" value="1"/>
</dbReference>
<dbReference type="AlphaFoldDB" id="A0A9P8YAU5"/>
<keyword evidence="6" id="KW-1185">Reference proteome</keyword>
<dbReference type="Proteomes" id="UP000756346">
    <property type="component" value="Unassembled WGS sequence"/>
</dbReference>
<dbReference type="InterPro" id="IPR006035">
    <property type="entry name" value="Ureohydrolase"/>
</dbReference>
<evidence type="ECO:0000256" key="1">
    <source>
        <dbReference type="ARBA" id="ARBA00022723"/>
    </source>
</evidence>
<dbReference type="PANTHER" id="PTHR43782:SF3">
    <property type="entry name" value="ARGINASE"/>
    <property type="match status" value="1"/>
</dbReference>
<keyword evidence="1" id="KW-0479">Metal-binding</keyword>
<keyword evidence="2" id="KW-0378">Hydrolase</keyword>
<dbReference type="Pfam" id="PF00491">
    <property type="entry name" value="Arginase"/>
    <property type="match status" value="1"/>
</dbReference>
<evidence type="ECO:0000313" key="6">
    <source>
        <dbReference type="Proteomes" id="UP000756346"/>
    </source>
</evidence>